<dbReference type="RefSeq" id="WP_231334321.1">
    <property type="nucleotide sequence ID" value="NZ_CP059572.1"/>
</dbReference>
<keyword evidence="2" id="KW-0812">Transmembrane</keyword>
<organism evidence="3 4">
    <name type="scientific">Actinomadura graeca</name>
    <dbReference type="NCBI Taxonomy" id="2750812"/>
    <lineage>
        <taxon>Bacteria</taxon>
        <taxon>Bacillati</taxon>
        <taxon>Actinomycetota</taxon>
        <taxon>Actinomycetes</taxon>
        <taxon>Streptosporangiales</taxon>
        <taxon>Thermomonosporaceae</taxon>
        <taxon>Actinomadura</taxon>
    </lineage>
</organism>
<evidence type="ECO:0000256" key="1">
    <source>
        <dbReference type="SAM" id="MobiDB-lite"/>
    </source>
</evidence>
<gene>
    <name evidence="3" type="ORF">AGRA3207_002014</name>
</gene>
<feature type="transmembrane region" description="Helical" evidence="2">
    <location>
        <begin position="21"/>
        <end position="39"/>
    </location>
</feature>
<keyword evidence="4" id="KW-1185">Reference proteome</keyword>
<keyword evidence="2" id="KW-0472">Membrane</keyword>
<sequence length="1067" mass="114678">MVPGPHRNLPPSLLSQRIRTLAVLLGPALALVLIFVLASRGGGPWPRSSLPGAFKKPGKAASAIPDGPFGVSYGGAAARLADLPKGEDQEQIRDWLRTALAAHLRLDTAHYRPAALDTAPVRDEGLADMTAQPTGPGRALFDERDGRLHLLLPAGDRYEPRTIALLLDQHRTDHGSDPRSVQIHHYTDDARTQTIKVGADAARPPEQVRAANGYVTMRVDRPGGLRDFLSRTRHLSRLERKGQEIWAGGWKWRAGSAPPLTMADVTAIQRGYLKETGRLPAFSLDPPKSAAGLQALEQGGLYHQARYEGGLRGTEVGMTLFYTDLVAKLWVNGIGSGVPDKAVQGFVPDPAAVVPLGHCPAAGTSPAEHGRLWFGQNQAGFLFEDDHVEIGARATRLFMRTSAADGRETDSSYGFGRGLRWWDAHFQEVADYEPQYSRLEEIMRWSAAAEWLGAEPGGPHLPQLGDHDVRDDQRFRTWHARHSELRERSGFTFVGPPSSRRETLSTKGSKPYEYCGHHVVSGGVSLADTVSNMKGGTWRSEAVPVGDRRGGLYEPSSQLDAGTGKGRITQVWVGENGRVVDRLERRFSTTGSGASVVETIGKKRRSESFGRLKVLRGKGTQRSLRIERGAKDGFISESIAVEGRDWGRLEADAGGGWVLLRWVKGPLDRVRRALQSAQDGSEPAPETVLYSYNGSYKVGGKDAPWLEIVKDGTAPGGDMAFRLGRPRPGGSPEFLVGRFTPPPGRGPSAPRGPPPGTWLEFRPERPGGPVVAFPVHPSRDAQTMRVETTDGRATRIHVNGKRAQARLDDPIVGFGGPEAGAALLRDFPRVAEARNEAVQARDGMLRGVRLGDDGVALVGADKTIIAGPGEPFGRRVLQALGLDLGRSRPLIAIESGHPVHHGRGEVVPGARRGTMDLSDLASLGDNVLVSDRMRSLVLHDGAIIPNWMDRNVKVTVREGTVAIDPATESTIILADSYRQGPGGQRTGSDQSRTWLRATGPGVRAASVNPGPRRPPGWRPGPGPQTTSPSPSPVPTGPGQGGPGAGLVLVPVVLACLDEDTPDPACAS</sequence>
<reference evidence="3" key="1">
    <citation type="submission" date="2020-07" db="EMBL/GenBank/DDBJ databases">
        <authorList>
            <person name="Tarantini F.S."/>
            <person name="Hong K.W."/>
            <person name="Chan K.G."/>
        </authorList>
    </citation>
    <scope>NUCLEOTIDE SEQUENCE</scope>
    <source>
        <strain evidence="3">32-07</strain>
    </source>
</reference>
<feature type="region of interest" description="Disordered" evidence="1">
    <location>
        <begin position="999"/>
        <end position="1045"/>
    </location>
</feature>
<evidence type="ECO:0000313" key="3">
    <source>
        <dbReference type="EMBL" id="QXJ21184.1"/>
    </source>
</evidence>
<evidence type="ECO:0000313" key="4">
    <source>
        <dbReference type="Proteomes" id="UP001049518"/>
    </source>
</evidence>
<accession>A0ABX8QSL7</accession>
<evidence type="ECO:0000256" key="2">
    <source>
        <dbReference type="SAM" id="Phobius"/>
    </source>
</evidence>
<dbReference type="Proteomes" id="UP001049518">
    <property type="component" value="Chromosome"/>
</dbReference>
<keyword evidence="2" id="KW-1133">Transmembrane helix</keyword>
<dbReference type="EMBL" id="CP059572">
    <property type="protein sequence ID" value="QXJ21184.1"/>
    <property type="molecule type" value="Genomic_DNA"/>
</dbReference>
<feature type="compositionally biased region" description="Pro residues" evidence="1">
    <location>
        <begin position="1011"/>
        <end position="1022"/>
    </location>
</feature>
<name>A0ABX8QSL7_9ACTN</name>
<proteinExistence type="predicted"/>
<protein>
    <submittedName>
        <fullName evidence="3">Uncharacterized protein</fullName>
    </submittedName>
</protein>